<dbReference type="STRING" id="474950.SAMN05421771_4062"/>
<dbReference type="PANTHER" id="PTHR48081:SF6">
    <property type="entry name" value="PEPTIDASE S9 PROLYL OLIGOPEPTIDASE CATALYTIC DOMAIN-CONTAINING PROTEIN"/>
    <property type="match status" value="1"/>
</dbReference>
<protein>
    <submittedName>
        <fullName evidence="4">Acetyl esterase/lipase</fullName>
    </submittedName>
</protein>
<organism evidence="4 5">
    <name type="scientific">Granulicella pectinivorans</name>
    <dbReference type="NCBI Taxonomy" id="474950"/>
    <lineage>
        <taxon>Bacteria</taxon>
        <taxon>Pseudomonadati</taxon>
        <taxon>Acidobacteriota</taxon>
        <taxon>Terriglobia</taxon>
        <taxon>Terriglobales</taxon>
        <taxon>Acidobacteriaceae</taxon>
        <taxon>Granulicella</taxon>
    </lineage>
</organism>
<keyword evidence="5" id="KW-1185">Reference proteome</keyword>
<evidence type="ECO:0000259" key="3">
    <source>
        <dbReference type="Pfam" id="PF20434"/>
    </source>
</evidence>
<dbReference type="InterPro" id="IPR049492">
    <property type="entry name" value="BD-FAE-like_dom"/>
</dbReference>
<evidence type="ECO:0000313" key="4">
    <source>
        <dbReference type="EMBL" id="SFS21153.1"/>
    </source>
</evidence>
<dbReference type="Pfam" id="PF20434">
    <property type="entry name" value="BD-FAE"/>
    <property type="match status" value="1"/>
</dbReference>
<dbReference type="RefSeq" id="WP_089843243.1">
    <property type="nucleotide sequence ID" value="NZ_FOZL01000002.1"/>
</dbReference>
<gene>
    <name evidence="4" type="ORF">SAMN05421771_4062</name>
</gene>
<feature type="domain" description="BD-FAE-like" evidence="3">
    <location>
        <begin position="56"/>
        <end position="249"/>
    </location>
</feature>
<reference evidence="4 5" key="1">
    <citation type="submission" date="2016-10" db="EMBL/GenBank/DDBJ databases">
        <authorList>
            <person name="de Groot N.N."/>
        </authorList>
    </citation>
    <scope>NUCLEOTIDE SEQUENCE [LARGE SCALE GENOMIC DNA]</scope>
    <source>
        <strain evidence="4 5">DSM 21001</strain>
    </source>
</reference>
<feature type="signal peptide" evidence="2">
    <location>
        <begin position="1"/>
        <end position="16"/>
    </location>
</feature>
<dbReference type="InterPro" id="IPR029058">
    <property type="entry name" value="AB_hydrolase_fold"/>
</dbReference>
<dbReference type="EMBL" id="FOZL01000002">
    <property type="protein sequence ID" value="SFS21153.1"/>
    <property type="molecule type" value="Genomic_DNA"/>
</dbReference>
<evidence type="ECO:0000313" key="5">
    <source>
        <dbReference type="Proteomes" id="UP000199024"/>
    </source>
</evidence>
<dbReference type="SUPFAM" id="SSF53474">
    <property type="entry name" value="alpha/beta-Hydrolases"/>
    <property type="match status" value="1"/>
</dbReference>
<feature type="chain" id="PRO_5011522088" evidence="2">
    <location>
        <begin position="17"/>
        <end position="300"/>
    </location>
</feature>
<dbReference type="Gene3D" id="3.40.50.1820">
    <property type="entry name" value="alpha/beta hydrolase"/>
    <property type="match status" value="1"/>
</dbReference>
<evidence type="ECO:0000256" key="1">
    <source>
        <dbReference type="ARBA" id="ARBA00022801"/>
    </source>
</evidence>
<dbReference type="Proteomes" id="UP000199024">
    <property type="component" value="Unassembled WGS sequence"/>
</dbReference>
<sequence length="300" mass="31867">MKTLLSLLFLVAAASAQTPHVTPPPVGFSRVVTLWPNGAPGAHGTADGDVPKLYVYPAKANPTGTAVIVMPGGGYTALVTEKEGGVEARWLSEHGVTAFVLQYRLGPEYEFPAPMLDGARAVRWVRSQAASLGINPGKVGVWGFSAGGHLAGYMASIHDGGDASAQDPIDRLGDRPDFAILSYGRLSMDKGFTPEPVMPGLLGAHATQMQIDAISPVLHVTKDNSPSFIYSTTADQKVNSRNATAFYDVLQQTGIPVELHIFELGVHGTGMGQGIKDAAEVSVFPILLQHWMQLHGWMGE</sequence>
<dbReference type="PANTHER" id="PTHR48081">
    <property type="entry name" value="AB HYDROLASE SUPERFAMILY PROTEIN C4A8.06C"/>
    <property type="match status" value="1"/>
</dbReference>
<dbReference type="InterPro" id="IPR050300">
    <property type="entry name" value="GDXG_lipolytic_enzyme"/>
</dbReference>
<keyword evidence="1" id="KW-0378">Hydrolase</keyword>
<proteinExistence type="predicted"/>
<dbReference type="OrthoDB" id="9794725at2"/>
<dbReference type="AlphaFoldDB" id="A0A1I6MZN1"/>
<dbReference type="GO" id="GO:0016787">
    <property type="term" value="F:hydrolase activity"/>
    <property type="evidence" value="ECO:0007669"/>
    <property type="project" value="UniProtKB-KW"/>
</dbReference>
<accession>A0A1I6MZN1</accession>
<keyword evidence="2" id="KW-0732">Signal</keyword>
<name>A0A1I6MZN1_9BACT</name>
<evidence type="ECO:0000256" key="2">
    <source>
        <dbReference type="SAM" id="SignalP"/>
    </source>
</evidence>